<dbReference type="InterPro" id="IPR011042">
    <property type="entry name" value="6-blade_b-propeller_TolB-like"/>
</dbReference>
<name>A0ABP8G3E4_9SPHI</name>
<gene>
    <name evidence="1" type="ORF">GCM10023149_13740</name>
</gene>
<dbReference type="PANTHER" id="PTHR40274:SF4">
    <property type="entry name" value="BLL1406 PROTEIN"/>
    <property type="match status" value="1"/>
</dbReference>
<dbReference type="EMBL" id="BAABFT010000003">
    <property type="protein sequence ID" value="GAA4316643.1"/>
    <property type="molecule type" value="Genomic_DNA"/>
</dbReference>
<reference evidence="2" key="1">
    <citation type="journal article" date="2019" name="Int. J. Syst. Evol. Microbiol.">
        <title>The Global Catalogue of Microorganisms (GCM) 10K type strain sequencing project: providing services to taxonomists for standard genome sequencing and annotation.</title>
        <authorList>
            <consortium name="The Broad Institute Genomics Platform"/>
            <consortium name="The Broad Institute Genome Sequencing Center for Infectious Disease"/>
            <person name="Wu L."/>
            <person name="Ma J."/>
        </authorList>
    </citation>
    <scope>NUCLEOTIDE SEQUENCE [LARGE SCALE GENOMIC DNA]</scope>
    <source>
        <strain evidence="2">JCM 17705</strain>
    </source>
</reference>
<organism evidence="1 2">
    <name type="scientific">Mucilaginibacter gynuensis</name>
    <dbReference type="NCBI Taxonomy" id="1302236"/>
    <lineage>
        <taxon>Bacteria</taxon>
        <taxon>Pseudomonadati</taxon>
        <taxon>Bacteroidota</taxon>
        <taxon>Sphingobacteriia</taxon>
        <taxon>Sphingobacteriales</taxon>
        <taxon>Sphingobacteriaceae</taxon>
        <taxon>Mucilaginibacter</taxon>
    </lineage>
</organism>
<dbReference type="Gene3D" id="2.120.10.30">
    <property type="entry name" value="TolB, C-terminal domain"/>
    <property type="match status" value="2"/>
</dbReference>
<dbReference type="SUPFAM" id="SSF101898">
    <property type="entry name" value="NHL repeat"/>
    <property type="match status" value="1"/>
</dbReference>
<dbReference type="InterPro" id="IPR051344">
    <property type="entry name" value="Vgb"/>
</dbReference>
<dbReference type="Proteomes" id="UP001500582">
    <property type="component" value="Unassembled WGS sequence"/>
</dbReference>
<comment type="caution">
    <text evidence="1">The sequence shown here is derived from an EMBL/GenBank/DDBJ whole genome shotgun (WGS) entry which is preliminary data.</text>
</comment>
<evidence type="ECO:0008006" key="3">
    <source>
        <dbReference type="Google" id="ProtNLM"/>
    </source>
</evidence>
<accession>A0ABP8G3E4</accession>
<dbReference type="Pfam" id="PF05345">
    <property type="entry name" value="He_PIG"/>
    <property type="match status" value="1"/>
</dbReference>
<sequence>MAIDGHGSVYTTSIASGDLTKLDNTGKLLGVVSTGDNQASGVGIDKAGNIYISQFTQNCILKYNQGGTLLAKIKGFSDPYGIAFDADDNAYVTNYFTGTIFQIKAGTTVPVTYLTGFTKPYGIVFDSGGNMYVSQQGSGNIIKVAAGTLARTTFATGFSGPRHLSRDKFDNIYVADYGNNMIRRIGPTGKIATTLSTGLHSPRQVAIDESGNLLIADFGTNSILKSVPACYSISKPLPAGLIFDTTTGQISGQPTEVSAASKYVITAYNISGTSIAGITIAVNPATQTTSLLKTSSVTATAAVDSSQTAESNKITVNQALSPNGDGVNDVFVIDGIENYLKNKVTIYDRNGLPVYNTTDYNNKDRVFDGRSSTDGRLQQAGTYYYVIEYTADDGGKKSKTGYLLIK</sequence>
<protein>
    <recommendedName>
        <fullName evidence="3">Gliding motility-associated-like protein</fullName>
    </recommendedName>
</protein>
<keyword evidence="2" id="KW-1185">Reference proteome</keyword>
<dbReference type="CDD" id="cd05819">
    <property type="entry name" value="NHL"/>
    <property type="match status" value="1"/>
</dbReference>
<proteinExistence type="predicted"/>
<dbReference type="Pfam" id="PF13585">
    <property type="entry name" value="CHU_C"/>
    <property type="match status" value="1"/>
</dbReference>
<evidence type="ECO:0000313" key="1">
    <source>
        <dbReference type="EMBL" id="GAA4316643.1"/>
    </source>
</evidence>
<dbReference type="InterPro" id="IPR026341">
    <property type="entry name" value="T9SS_type_B"/>
</dbReference>
<dbReference type="NCBIfam" id="TIGR04131">
    <property type="entry name" value="Bac_Flav_CTERM"/>
    <property type="match status" value="1"/>
</dbReference>
<dbReference type="PANTHER" id="PTHR40274">
    <property type="entry name" value="VIRGINIAMYCIN B LYASE"/>
    <property type="match status" value="1"/>
</dbReference>
<evidence type="ECO:0000313" key="2">
    <source>
        <dbReference type="Proteomes" id="UP001500582"/>
    </source>
</evidence>